<dbReference type="AlphaFoldDB" id="A0A3P2RGH5"/>
<dbReference type="Pfam" id="PF13411">
    <property type="entry name" value="MerR_1"/>
    <property type="match status" value="1"/>
</dbReference>
<dbReference type="Gene3D" id="1.10.1660.10">
    <property type="match status" value="1"/>
</dbReference>
<protein>
    <submittedName>
        <fullName evidence="6">MerR family transcriptional regulator</fullName>
    </submittedName>
</protein>
<dbReference type="CDD" id="cd01105">
    <property type="entry name" value="HTH_GlnR-like"/>
    <property type="match status" value="1"/>
</dbReference>
<dbReference type="Proteomes" id="UP000275836">
    <property type="component" value="Unassembled WGS sequence"/>
</dbReference>
<dbReference type="PANTHER" id="PTHR30204:SF69">
    <property type="entry name" value="MERR-FAMILY TRANSCRIPTIONAL REGULATOR"/>
    <property type="match status" value="1"/>
</dbReference>
<dbReference type="GO" id="GO:0003700">
    <property type="term" value="F:DNA-binding transcription factor activity"/>
    <property type="evidence" value="ECO:0007669"/>
    <property type="project" value="InterPro"/>
</dbReference>
<keyword evidence="1" id="KW-0678">Repressor</keyword>
<evidence type="ECO:0000256" key="4">
    <source>
        <dbReference type="ARBA" id="ARBA00023163"/>
    </source>
</evidence>
<keyword evidence="4" id="KW-0804">Transcription</keyword>
<reference evidence="6 7" key="1">
    <citation type="submission" date="2018-10" db="EMBL/GenBank/DDBJ databases">
        <title>Draft genome sequence of Weissella viridescens UCO-SMC3.</title>
        <authorList>
            <person name="Garcia-Cancino A."/>
            <person name="Espinoza-Monje M."/>
            <person name="Albarracin L."/>
            <person name="Garcia-Castillo V."/>
            <person name="Campos-Martin J."/>
            <person name="Nakano Y."/>
            <person name="Guitierrez-Zamorano C."/>
            <person name="Ikeda-Ohtsubo W."/>
            <person name="Morita H."/>
            <person name="Kitazawa H."/>
            <person name="Villena J."/>
        </authorList>
    </citation>
    <scope>NUCLEOTIDE SEQUENCE [LARGE SCALE GENOMIC DNA]</scope>
    <source>
        <strain evidence="6 7">UCO-SMC3</strain>
    </source>
</reference>
<evidence type="ECO:0000256" key="3">
    <source>
        <dbReference type="ARBA" id="ARBA00023125"/>
    </source>
</evidence>
<feature type="domain" description="HTH merR-type" evidence="5">
    <location>
        <begin position="20"/>
        <end position="94"/>
    </location>
</feature>
<keyword evidence="3" id="KW-0238">DNA-binding</keyword>
<dbReference type="RefSeq" id="WP_124942395.1">
    <property type="nucleotide sequence ID" value="NZ_RHGY01000001.1"/>
</dbReference>
<keyword evidence="2" id="KW-0805">Transcription regulation</keyword>
<dbReference type="InterPro" id="IPR009061">
    <property type="entry name" value="DNA-bd_dom_put_sf"/>
</dbReference>
<comment type="caution">
    <text evidence="6">The sequence shown here is derived from an EMBL/GenBank/DDBJ whole genome shotgun (WGS) entry which is preliminary data.</text>
</comment>
<dbReference type="PROSITE" id="PS50937">
    <property type="entry name" value="HTH_MERR_2"/>
    <property type="match status" value="1"/>
</dbReference>
<dbReference type="InterPro" id="IPR047057">
    <property type="entry name" value="MerR_fam"/>
</dbReference>
<evidence type="ECO:0000256" key="2">
    <source>
        <dbReference type="ARBA" id="ARBA00023015"/>
    </source>
</evidence>
<accession>A0A3P2RGH5</accession>
<evidence type="ECO:0000313" key="6">
    <source>
        <dbReference type="EMBL" id="RRG18411.1"/>
    </source>
</evidence>
<evidence type="ECO:0000259" key="5">
    <source>
        <dbReference type="PROSITE" id="PS50937"/>
    </source>
</evidence>
<evidence type="ECO:0000313" key="7">
    <source>
        <dbReference type="Proteomes" id="UP000275836"/>
    </source>
</evidence>
<dbReference type="InterPro" id="IPR000551">
    <property type="entry name" value="MerR-type_HTH_dom"/>
</dbReference>
<dbReference type="SUPFAM" id="SSF46955">
    <property type="entry name" value="Putative DNA-binding domain"/>
    <property type="match status" value="1"/>
</dbReference>
<dbReference type="EMBL" id="RHGY01000001">
    <property type="protein sequence ID" value="RRG18411.1"/>
    <property type="molecule type" value="Genomic_DNA"/>
</dbReference>
<gene>
    <name evidence="6" type="ORF">D3P96_00020</name>
</gene>
<dbReference type="PANTHER" id="PTHR30204">
    <property type="entry name" value="REDOX-CYCLING DRUG-SENSING TRANSCRIPTIONAL ACTIVATOR SOXR"/>
    <property type="match status" value="1"/>
</dbReference>
<evidence type="ECO:0000256" key="1">
    <source>
        <dbReference type="ARBA" id="ARBA00022491"/>
    </source>
</evidence>
<sequence length="150" mass="17501">MAYLDKREVIESIFKPDLFKFRIGELSKMTGVSTRQLRYWESKAIIRPLPREGDQDARVYNYEAFHKVQSIKYFLDEGYTLKAAVAKTDEILEMFKKIHTIIGHAVRGIEEVDGEIMVDLGTFDEEAQTRLWASIDEDEKVHYHVRAEGE</sequence>
<dbReference type="SMART" id="SM00422">
    <property type="entry name" value="HTH_MERR"/>
    <property type="match status" value="1"/>
</dbReference>
<proteinExistence type="predicted"/>
<organism evidence="6 7">
    <name type="scientific">Weissella viridescens</name>
    <name type="common">Lactobacillus viridescens</name>
    <dbReference type="NCBI Taxonomy" id="1629"/>
    <lineage>
        <taxon>Bacteria</taxon>
        <taxon>Bacillati</taxon>
        <taxon>Bacillota</taxon>
        <taxon>Bacilli</taxon>
        <taxon>Lactobacillales</taxon>
        <taxon>Lactobacillaceae</taxon>
        <taxon>Weissella</taxon>
    </lineage>
</organism>
<dbReference type="OrthoDB" id="9806513at2"/>
<dbReference type="GO" id="GO:0003677">
    <property type="term" value="F:DNA binding"/>
    <property type="evidence" value="ECO:0007669"/>
    <property type="project" value="UniProtKB-KW"/>
</dbReference>
<name>A0A3P2RGH5_WEIVI</name>